<dbReference type="PROSITE" id="PS50109">
    <property type="entry name" value="HIS_KIN"/>
    <property type="match status" value="1"/>
</dbReference>
<reference evidence="15 16" key="1">
    <citation type="submission" date="2019-10" db="EMBL/GenBank/DDBJ databases">
        <title>Description of Paenibacillus terricola sp. nov.</title>
        <authorList>
            <person name="Carlier A."/>
            <person name="Qi S."/>
        </authorList>
    </citation>
    <scope>NUCLEOTIDE SEQUENCE [LARGE SCALE GENOMIC DNA]</scope>
    <source>
        <strain evidence="15 16">LMG 31459</strain>
    </source>
</reference>
<dbReference type="Pfam" id="PF02518">
    <property type="entry name" value="HATPase_c"/>
    <property type="match status" value="1"/>
</dbReference>
<dbReference type="SUPFAM" id="SSF47384">
    <property type="entry name" value="Homodimeric domain of signal transducing histidine kinase"/>
    <property type="match status" value="1"/>
</dbReference>
<dbReference type="RefSeq" id="WP_171717247.1">
    <property type="nucleotide sequence ID" value="NZ_WHOB01000027.1"/>
</dbReference>
<dbReference type="Proteomes" id="UP000596857">
    <property type="component" value="Unassembled WGS sequence"/>
</dbReference>
<dbReference type="InterPro" id="IPR004358">
    <property type="entry name" value="Sig_transdc_His_kin-like_C"/>
</dbReference>
<keyword evidence="16" id="KW-1185">Reference proteome</keyword>
<dbReference type="SUPFAM" id="SSF55874">
    <property type="entry name" value="ATPase domain of HSP90 chaperone/DNA topoisomerase II/histidine kinase"/>
    <property type="match status" value="1"/>
</dbReference>
<evidence type="ECO:0000256" key="5">
    <source>
        <dbReference type="ARBA" id="ARBA00022553"/>
    </source>
</evidence>
<sequence>MKKPGLRFQMVTSMVIIILLPLLLVCSVAVGTGSNTSSSADKFYNEMIPVVLLVLPLICCTIWMTRTITRKILLPLRELTLAAEQIVQGNMDCPITYRANDEMGRFSAVFELMRTRLLESKVNQDAYEQARNELIASISHDLRTPLSSIRGYVEGLQDGVAQDKVKFERYLSIIRDKTDKLNDLIEDLFRFSELESGQLQMNYEEIECDLMLESIVRPLEYEFTEARARLTVVRPFPAGRVRADAVRLTQVFNNLVGNATKYAGEEAHITIAASHTGKRLKVSVSDNGTEIAPEHLPHLFERFYRGDKSRSSQWGGAGLGLAICKYIIEAHGGDIGVHTLPGAGNVFFFSLPLTS</sequence>
<dbReference type="EMBL" id="WHOB01000027">
    <property type="protein sequence ID" value="NOU79367.1"/>
    <property type="molecule type" value="Genomic_DNA"/>
</dbReference>
<feature type="domain" description="Histidine kinase" evidence="13">
    <location>
        <begin position="137"/>
        <end position="355"/>
    </location>
</feature>
<dbReference type="SUPFAM" id="SSF158472">
    <property type="entry name" value="HAMP domain-like"/>
    <property type="match status" value="1"/>
</dbReference>
<evidence type="ECO:0000256" key="1">
    <source>
        <dbReference type="ARBA" id="ARBA00000085"/>
    </source>
</evidence>
<evidence type="ECO:0000256" key="6">
    <source>
        <dbReference type="ARBA" id="ARBA00022679"/>
    </source>
</evidence>
<keyword evidence="6" id="KW-0808">Transferase</keyword>
<keyword evidence="11 12" id="KW-0472">Membrane</keyword>
<dbReference type="Gene3D" id="6.10.340.10">
    <property type="match status" value="1"/>
</dbReference>
<evidence type="ECO:0000256" key="9">
    <source>
        <dbReference type="ARBA" id="ARBA00022840"/>
    </source>
</evidence>
<dbReference type="Pfam" id="PF00512">
    <property type="entry name" value="HisKA"/>
    <property type="match status" value="1"/>
</dbReference>
<gene>
    <name evidence="15" type="ORF">GC101_10800</name>
</gene>
<accession>A0ABX1YEG3</accession>
<dbReference type="PANTHER" id="PTHR45453">
    <property type="entry name" value="PHOSPHATE REGULON SENSOR PROTEIN PHOR"/>
    <property type="match status" value="1"/>
</dbReference>
<evidence type="ECO:0000256" key="3">
    <source>
        <dbReference type="ARBA" id="ARBA00012438"/>
    </source>
</evidence>
<protein>
    <recommendedName>
        <fullName evidence="3">histidine kinase</fullName>
        <ecNumber evidence="3">2.7.13.3</ecNumber>
    </recommendedName>
</protein>
<dbReference type="CDD" id="cd00082">
    <property type="entry name" value="HisKA"/>
    <property type="match status" value="1"/>
</dbReference>
<dbReference type="InterPro" id="IPR005467">
    <property type="entry name" value="His_kinase_dom"/>
</dbReference>
<proteinExistence type="predicted"/>
<keyword evidence="12" id="KW-1133">Transmembrane helix</keyword>
<dbReference type="EC" id="2.7.13.3" evidence="3"/>
<keyword evidence="12" id="KW-0812">Transmembrane</keyword>
<evidence type="ECO:0000256" key="11">
    <source>
        <dbReference type="ARBA" id="ARBA00023136"/>
    </source>
</evidence>
<evidence type="ECO:0000256" key="10">
    <source>
        <dbReference type="ARBA" id="ARBA00023012"/>
    </source>
</evidence>
<comment type="caution">
    <text evidence="15">The sequence shown here is derived from an EMBL/GenBank/DDBJ whole genome shotgun (WGS) entry which is preliminary data.</text>
</comment>
<evidence type="ECO:0000259" key="13">
    <source>
        <dbReference type="PROSITE" id="PS50109"/>
    </source>
</evidence>
<comment type="subcellular location">
    <subcellularLocation>
        <location evidence="2">Cell membrane</location>
        <topology evidence="2">Multi-pass membrane protein</topology>
    </subcellularLocation>
</comment>
<evidence type="ECO:0000256" key="8">
    <source>
        <dbReference type="ARBA" id="ARBA00022777"/>
    </source>
</evidence>
<comment type="catalytic activity">
    <reaction evidence="1">
        <text>ATP + protein L-histidine = ADP + protein N-phospho-L-histidine.</text>
        <dbReference type="EC" id="2.7.13.3"/>
    </reaction>
</comment>
<keyword evidence="4" id="KW-1003">Cell membrane</keyword>
<keyword evidence="7" id="KW-0547">Nucleotide-binding</keyword>
<dbReference type="CDD" id="cd06225">
    <property type="entry name" value="HAMP"/>
    <property type="match status" value="1"/>
</dbReference>
<dbReference type="CDD" id="cd00075">
    <property type="entry name" value="HATPase"/>
    <property type="match status" value="1"/>
</dbReference>
<evidence type="ECO:0000256" key="7">
    <source>
        <dbReference type="ARBA" id="ARBA00022741"/>
    </source>
</evidence>
<dbReference type="Pfam" id="PF00672">
    <property type="entry name" value="HAMP"/>
    <property type="match status" value="1"/>
</dbReference>
<dbReference type="PRINTS" id="PR00344">
    <property type="entry name" value="BCTRLSENSOR"/>
</dbReference>
<dbReference type="PANTHER" id="PTHR45453:SF1">
    <property type="entry name" value="PHOSPHATE REGULON SENSOR PROTEIN PHOR"/>
    <property type="match status" value="1"/>
</dbReference>
<evidence type="ECO:0000259" key="14">
    <source>
        <dbReference type="PROSITE" id="PS50885"/>
    </source>
</evidence>
<dbReference type="SMART" id="SM00304">
    <property type="entry name" value="HAMP"/>
    <property type="match status" value="1"/>
</dbReference>
<dbReference type="SMART" id="SM00388">
    <property type="entry name" value="HisKA"/>
    <property type="match status" value="1"/>
</dbReference>
<evidence type="ECO:0000256" key="4">
    <source>
        <dbReference type="ARBA" id="ARBA00022475"/>
    </source>
</evidence>
<dbReference type="InterPro" id="IPR003661">
    <property type="entry name" value="HisK_dim/P_dom"/>
</dbReference>
<dbReference type="Gene3D" id="1.10.287.130">
    <property type="match status" value="1"/>
</dbReference>
<organism evidence="15 16">
    <name type="scientific">Paenibacillus phytohabitans</name>
    <dbReference type="NCBI Taxonomy" id="2654978"/>
    <lineage>
        <taxon>Bacteria</taxon>
        <taxon>Bacillati</taxon>
        <taxon>Bacillota</taxon>
        <taxon>Bacilli</taxon>
        <taxon>Bacillales</taxon>
        <taxon>Paenibacillaceae</taxon>
        <taxon>Paenibacillus</taxon>
    </lineage>
</organism>
<evidence type="ECO:0000256" key="12">
    <source>
        <dbReference type="SAM" id="Phobius"/>
    </source>
</evidence>
<dbReference type="InterPro" id="IPR036890">
    <property type="entry name" value="HATPase_C_sf"/>
</dbReference>
<keyword evidence="10" id="KW-0902">Two-component regulatory system</keyword>
<keyword evidence="9" id="KW-0067">ATP-binding</keyword>
<dbReference type="Gene3D" id="3.30.565.10">
    <property type="entry name" value="Histidine kinase-like ATPase, C-terminal domain"/>
    <property type="match status" value="1"/>
</dbReference>
<evidence type="ECO:0000313" key="16">
    <source>
        <dbReference type="Proteomes" id="UP000596857"/>
    </source>
</evidence>
<evidence type="ECO:0000313" key="15">
    <source>
        <dbReference type="EMBL" id="NOU79367.1"/>
    </source>
</evidence>
<dbReference type="InterPro" id="IPR003594">
    <property type="entry name" value="HATPase_dom"/>
</dbReference>
<name>A0ABX1YEG3_9BACL</name>
<feature type="domain" description="HAMP" evidence="14">
    <location>
        <begin position="70"/>
        <end position="122"/>
    </location>
</feature>
<keyword evidence="8" id="KW-0418">Kinase</keyword>
<feature type="transmembrane region" description="Helical" evidence="12">
    <location>
        <begin position="47"/>
        <end position="65"/>
    </location>
</feature>
<keyword evidence="5" id="KW-0597">Phosphoprotein</keyword>
<dbReference type="InterPro" id="IPR003660">
    <property type="entry name" value="HAMP_dom"/>
</dbReference>
<dbReference type="PROSITE" id="PS50885">
    <property type="entry name" value="HAMP"/>
    <property type="match status" value="1"/>
</dbReference>
<evidence type="ECO:0000256" key="2">
    <source>
        <dbReference type="ARBA" id="ARBA00004651"/>
    </source>
</evidence>
<dbReference type="InterPro" id="IPR050351">
    <property type="entry name" value="BphY/WalK/GraS-like"/>
</dbReference>
<dbReference type="SMART" id="SM00387">
    <property type="entry name" value="HATPase_c"/>
    <property type="match status" value="1"/>
</dbReference>
<dbReference type="InterPro" id="IPR036097">
    <property type="entry name" value="HisK_dim/P_sf"/>
</dbReference>